<feature type="transmembrane region" description="Helical" evidence="1">
    <location>
        <begin position="119"/>
        <end position="139"/>
    </location>
</feature>
<dbReference type="RefSeq" id="WP_205046920.1">
    <property type="nucleotide sequence ID" value="NZ_CAJVAX010000001.1"/>
</dbReference>
<dbReference type="GO" id="GO:0009103">
    <property type="term" value="P:lipopolysaccharide biosynthetic process"/>
    <property type="evidence" value="ECO:0007669"/>
    <property type="project" value="TreeGrafter"/>
</dbReference>
<protein>
    <submittedName>
        <fullName evidence="3">Peptidoglycan/LPS O-acetylase OafA/YrhL, contains acyltransferase and SGNH-hydrolase domains</fullName>
    </submittedName>
</protein>
<gene>
    <name evidence="3" type="ORF">SBRY_10022</name>
</gene>
<feature type="transmembrane region" description="Helical" evidence="1">
    <location>
        <begin position="83"/>
        <end position="107"/>
    </location>
</feature>
<dbReference type="GO" id="GO:0016747">
    <property type="term" value="F:acyltransferase activity, transferring groups other than amino-acyl groups"/>
    <property type="evidence" value="ECO:0007669"/>
    <property type="project" value="InterPro"/>
</dbReference>
<evidence type="ECO:0000259" key="2">
    <source>
        <dbReference type="Pfam" id="PF01757"/>
    </source>
</evidence>
<organism evidence="3 4">
    <name type="scientific">Actinacidiphila bryophytorum</name>
    <dbReference type="NCBI Taxonomy" id="1436133"/>
    <lineage>
        <taxon>Bacteria</taxon>
        <taxon>Bacillati</taxon>
        <taxon>Actinomycetota</taxon>
        <taxon>Actinomycetes</taxon>
        <taxon>Kitasatosporales</taxon>
        <taxon>Streptomycetaceae</taxon>
        <taxon>Actinacidiphila</taxon>
    </lineage>
</organism>
<dbReference type="PANTHER" id="PTHR23028">
    <property type="entry name" value="ACETYLTRANSFERASE"/>
    <property type="match status" value="1"/>
</dbReference>
<dbReference type="AlphaFoldDB" id="A0A9W4GX21"/>
<keyword evidence="3" id="KW-0012">Acyltransferase</keyword>
<dbReference type="InterPro" id="IPR002656">
    <property type="entry name" value="Acyl_transf_3_dom"/>
</dbReference>
<reference evidence="3" key="1">
    <citation type="submission" date="2021-06" db="EMBL/GenBank/DDBJ databases">
        <authorList>
            <person name="Arsene-Ploetze F."/>
        </authorList>
    </citation>
    <scope>NUCLEOTIDE SEQUENCE</scope>
    <source>
        <strain evidence="3">SBRY1</strain>
    </source>
</reference>
<feature type="transmembrane region" description="Helical" evidence="1">
    <location>
        <begin position="281"/>
        <end position="301"/>
    </location>
</feature>
<evidence type="ECO:0000256" key="1">
    <source>
        <dbReference type="SAM" id="Phobius"/>
    </source>
</evidence>
<keyword evidence="1" id="KW-0812">Transmembrane</keyword>
<dbReference type="EMBL" id="CAJVAX010000001">
    <property type="protein sequence ID" value="CAG7596562.1"/>
    <property type="molecule type" value="Genomic_DNA"/>
</dbReference>
<dbReference type="Proteomes" id="UP001153328">
    <property type="component" value="Unassembled WGS sequence"/>
</dbReference>
<name>A0A9W4GX21_9ACTN</name>
<feature type="transmembrane region" description="Helical" evidence="1">
    <location>
        <begin position="343"/>
        <end position="364"/>
    </location>
</feature>
<dbReference type="GO" id="GO:0016020">
    <property type="term" value="C:membrane"/>
    <property type="evidence" value="ECO:0007669"/>
    <property type="project" value="TreeGrafter"/>
</dbReference>
<evidence type="ECO:0000313" key="4">
    <source>
        <dbReference type="Proteomes" id="UP001153328"/>
    </source>
</evidence>
<sequence length="388" mass="43693">MTSPVDEGRILPRHAAVPLPRADPDPRPAPPVAKHPGKRRLYVLDGLRLVAALMVVAYHYMAYNRVHYWGKSTAAVFPTGNKFAIYGWLGVYLFFLISGFVICLSCWGRTPRQFAVSRFIRLYPAYWVGLILTTAVLYFRPGGTKLELTDVLTNATMVQQGLHVHDVDGVYWSLWAELRFYMLFAVVVVMGLTYRRVVSFCVIWLAASVIAEATGDKLLNVVANPVYSPFFIGGVAIYLMYRFGPRPELWLLTAASWLDGQHQMKVLVAGSERVTKVDESWTVSMVLVTLFYAVVIAAALGKLDFINWRWMTVAGSITYPLYLIHEDIGWEIIRHGRHHMSPYALVACIVPVMVLAAYLIHRLIERPAAAWLKNWLSPARAAAVRPPS</sequence>
<accession>A0A9W4GX21</accession>
<comment type="caution">
    <text evidence="3">The sequence shown here is derived from an EMBL/GenBank/DDBJ whole genome shotgun (WGS) entry which is preliminary data.</text>
</comment>
<keyword evidence="1" id="KW-1133">Transmembrane helix</keyword>
<feature type="domain" description="Acyltransferase 3" evidence="2">
    <location>
        <begin position="43"/>
        <end position="361"/>
    </location>
</feature>
<keyword evidence="4" id="KW-1185">Reference proteome</keyword>
<feature type="transmembrane region" description="Helical" evidence="1">
    <location>
        <begin position="218"/>
        <end position="241"/>
    </location>
</feature>
<keyword evidence="3" id="KW-0808">Transferase</keyword>
<feature type="transmembrane region" description="Helical" evidence="1">
    <location>
        <begin position="41"/>
        <end position="63"/>
    </location>
</feature>
<dbReference type="PANTHER" id="PTHR23028:SF53">
    <property type="entry name" value="ACYL_TRANSF_3 DOMAIN-CONTAINING PROTEIN"/>
    <property type="match status" value="1"/>
</dbReference>
<dbReference type="InterPro" id="IPR050879">
    <property type="entry name" value="Acyltransferase_3"/>
</dbReference>
<feature type="transmembrane region" description="Helical" evidence="1">
    <location>
        <begin position="180"/>
        <end position="206"/>
    </location>
</feature>
<dbReference type="Pfam" id="PF01757">
    <property type="entry name" value="Acyl_transf_3"/>
    <property type="match status" value="1"/>
</dbReference>
<evidence type="ECO:0000313" key="3">
    <source>
        <dbReference type="EMBL" id="CAG7596562.1"/>
    </source>
</evidence>
<proteinExistence type="predicted"/>
<keyword evidence="1" id="KW-0472">Membrane</keyword>